<evidence type="ECO:0000313" key="6">
    <source>
        <dbReference type="EMBL" id="TBX38668.1"/>
    </source>
</evidence>
<reference evidence="6 7" key="1">
    <citation type="submission" date="2019-01" db="EMBL/GenBank/DDBJ databases">
        <title>Draft genome sequence of Lactobacillus paraplantarum OSY-TC318, a Producer of the novel lantibiotic Paraplantaracin TC318.</title>
        <authorList>
            <person name="Hussein W.E."/>
            <person name="Huang E."/>
            <person name="Yousef A.E."/>
        </authorList>
    </citation>
    <scope>NUCLEOTIDE SEQUENCE [LARGE SCALE GENOMIC DNA]</scope>
    <source>
        <strain evidence="6 7">OSY-TC318</strain>
    </source>
</reference>
<dbReference type="PANTHER" id="PTHR30419">
    <property type="entry name" value="HTH-TYPE TRANSCRIPTIONAL REGULATOR YBHD"/>
    <property type="match status" value="1"/>
</dbReference>
<dbReference type="GO" id="GO:0005829">
    <property type="term" value="C:cytosol"/>
    <property type="evidence" value="ECO:0007669"/>
    <property type="project" value="TreeGrafter"/>
</dbReference>
<name>A0A4Q9Y0V2_9LACO</name>
<gene>
    <name evidence="6" type="ORF">EUZ87_13270</name>
</gene>
<proteinExistence type="inferred from homology"/>
<dbReference type="AlphaFoldDB" id="A0A4Q9Y0V2"/>
<dbReference type="InterPro" id="IPR036390">
    <property type="entry name" value="WH_DNA-bd_sf"/>
</dbReference>
<protein>
    <submittedName>
        <fullName evidence="6">LysR family transcriptional regulator</fullName>
    </submittedName>
</protein>
<evidence type="ECO:0000256" key="4">
    <source>
        <dbReference type="ARBA" id="ARBA00023163"/>
    </source>
</evidence>
<keyword evidence="2" id="KW-0805">Transcription regulation</keyword>
<evidence type="ECO:0000256" key="3">
    <source>
        <dbReference type="ARBA" id="ARBA00023125"/>
    </source>
</evidence>
<dbReference type="SUPFAM" id="SSF46785">
    <property type="entry name" value="Winged helix' DNA-binding domain"/>
    <property type="match status" value="1"/>
</dbReference>
<evidence type="ECO:0000256" key="2">
    <source>
        <dbReference type="ARBA" id="ARBA00023015"/>
    </source>
</evidence>
<dbReference type="InterPro" id="IPR050950">
    <property type="entry name" value="HTH-type_LysR_regulators"/>
</dbReference>
<dbReference type="InterPro" id="IPR000847">
    <property type="entry name" value="LysR_HTH_N"/>
</dbReference>
<sequence length="295" mass="33320">MLINQSYLTFLQVADSGSFSKAAKLLFISPVSVMKQINGLEDQLSVQLLHRNTRGVNLTQAGKRLYHGVIELVQASDDITEQVKQIGGTEKLEIRVGASIMRPGTPLINVWQKYASNLRGYKFKLVPVNDDDVTLESPSDKIGTTIDCVVGPCDSQEWYDHYNVLQLGMDQFRLAIPQTHRLANHDQLTFADLQGQTLVLPPENASPILDKMAVDLTKNHPDINVIHTFNFYNTEVFNRYASSNDLLLTRDSWSSLHPSMKTVKVNWTYESPYGIIYAKSPSQKMQKFISIIQKF</sequence>
<comment type="caution">
    <text evidence="6">The sequence shown here is derived from an EMBL/GenBank/DDBJ whole genome shotgun (WGS) entry which is preliminary data.</text>
</comment>
<evidence type="ECO:0000256" key="1">
    <source>
        <dbReference type="ARBA" id="ARBA00009437"/>
    </source>
</evidence>
<organism evidence="6 7">
    <name type="scientific">Lactiplantibacillus paraplantarum</name>
    <dbReference type="NCBI Taxonomy" id="60520"/>
    <lineage>
        <taxon>Bacteria</taxon>
        <taxon>Bacillati</taxon>
        <taxon>Bacillota</taxon>
        <taxon>Bacilli</taxon>
        <taxon>Lactobacillales</taxon>
        <taxon>Lactobacillaceae</taxon>
        <taxon>Lactiplantibacillus</taxon>
    </lineage>
</organism>
<keyword evidence="4" id="KW-0804">Transcription</keyword>
<dbReference type="Proteomes" id="UP000292648">
    <property type="component" value="Unassembled WGS sequence"/>
</dbReference>
<accession>A0A4Q9Y0V2</accession>
<dbReference type="Gene3D" id="1.10.10.10">
    <property type="entry name" value="Winged helix-like DNA-binding domain superfamily/Winged helix DNA-binding domain"/>
    <property type="match status" value="1"/>
</dbReference>
<dbReference type="GO" id="GO:0003700">
    <property type="term" value="F:DNA-binding transcription factor activity"/>
    <property type="evidence" value="ECO:0007669"/>
    <property type="project" value="InterPro"/>
</dbReference>
<evidence type="ECO:0000313" key="7">
    <source>
        <dbReference type="Proteomes" id="UP000292648"/>
    </source>
</evidence>
<dbReference type="PANTHER" id="PTHR30419:SF8">
    <property type="entry name" value="NITROGEN ASSIMILATION TRANSCRIPTIONAL ACTIVATOR-RELATED"/>
    <property type="match status" value="1"/>
</dbReference>
<dbReference type="Pfam" id="PF00126">
    <property type="entry name" value="HTH_1"/>
    <property type="match status" value="1"/>
</dbReference>
<keyword evidence="3" id="KW-0238">DNA-binding</keyword>
<dbReference type="SUPFAM" id="SSF53850">
    <property type="entry name" value="Periplasmic binding protein-like II"/>
    <property type="match status" value="1"/>
</dbReference>
<dbReference type="FunFam" id="1.10.10.10:FF:000001">
    <property type="entry name" value="LysR family transcriptional regulator"/>
    <property type="match status" value="1"/>
</dbReference>
<dbReference type="GO" id="GO:0003677">
    <property type="term" value="F:DNA binding"/>
    <property type="evidence" value="ECO:0007669"/>
    <property type="project" value="UniProtKB-KW"/>
</dbReference>
<dbReference type="Gene3D" id="3.40.190.10">
    <property type="entry name" value="Periplasmic binding protein-like II"/>
    <property type="match status" value="2"/>
</dbReference>
<dbReference type="PROSITE" id="PS50931">
    <property type="entry name" value="HTH_LYSR"/>
    <property type="match status" value="1"/>
</dbReference>
<dbReference type="EMBL" id="SEHH01000109">
    <property type="protein sequence ID" value="TBX38668.1"/>
    <property type="molecule type" value="Genomic_DNA"/>
</dbReference>
<dbReference type="InterPro" id="IPR036388">
    <property type="entry name" value="WH-like_DNA-bd_sf"/>
</dbReference>
<comment type="similarity">
    <text evidence="1">Belongs to the LysR transcriptional regulatory family.</text>
</comment>
<evidence type="ECO:0000259" key="5">
    <source>
        <dbReference type="PROSITE" id="PS50931"/>
    </source>
</evidence>
<feature type="domain" description="HTH lysR-type" evidence="5">
    <location>
        <begin position="1"/>
        <end position="59"/>
    </location>
</feature>